<evidence type="ECO:0000256" key="1">
    <source>
        <dbReference type="SAM" id="MobiDB-lite"/>
    </source>
</evidence>
<dbReference type="Proteomes" id="UP000026961">
    <property type="component" value="Chromosome 8"/>
</dbReference>
<evidence type="ECO:0000313" key="2">
    <source>
        <dbReference type="EnsemblPlants" id="OGLUM08G02870.1"/>
    </source>
</evidence>
<reference evidence="2" key="2">
    <citation type="submission" date="2018-05" db="EMBL/GenBank/DDBJ databases">
        <title>OgluRS3 (Oryza glumaepatula Reference Sequence Version 3).</title>
        <authorList>
            <person name="Zhang J."/>
            <person name="Kudrna D."/>
            <person name="Lee S."/>
            <person name="Talag J."/>
            <person name="Welchert J."/>
            <person name="Wing R.A."/>
        </authorList>
    </citation>
    <scope>NUCLEOTIDE SEQUENCE [LARGE SCALE GENOMIC DNA]</scope>
</reference>
<proteinExistence type="predicted"/>
<protein>
    <submittedName>
        <fullName evidence="2">Uncharacterized protein</fullName>
    </submittedName>
</protein>
<name>A0A0E0AQS0_9ORYZ</name>
<feature type="region of interest" description="Disordered" evidence="1">
    <location>
        <begin position="202"/>
        <end position="228"/>
    </location>
</feature>
<organism evidence="2">
    <name type="scientific">Oryza glumipatula</name>
    <dbReference type="NCBI Taxonomy" id="40148"/>
    <lineage>
        <taxon>Eukaryota</taxon>
        <taxon>Viridiplantae</taxon>
        <taxon>Streptophyta</taxon>
        <taxon>Embryophyta</taxon>
        <taxon>Tracheophyta</taxon>
        <taxon>Spermatophyta</taxon>
        <taxon>Magnoliopsida</taxon>
        <taxon>Liliopsida</taxon>
        <taxon>Poales</taxon>
        <taxon>Poaceae</taxon>
        <taxon>BOP clade</taxon>
        <taxon>Oryzoideae</taxon>
        <taxon>Oryzeae</taxon>
        <taxon>Oryzinae</taxon>
        <taxon>Oryza</taxon>
    </lineage>
</organism>
<evidence type="ECO:0000313" key="3">
    <source>
        <dbReference type="Proteomes" id="UP000026961"/>
    </source>
</evidence>
<dbReference type="EnsemblPlants" id="OGLUM08G02870.1">
    <property type="protein sequence ID" value="OGLUM08G02870.1"/>
    <property type="gene ID" value="OGLUM08G02870"/>
</dbReference>
<dbReference type="AlphaFoldDB" id="A0A0E0AQS0"/>
<keyword evidence="3" id="KW-1185">Reference proteome</keyword>
<dbReference type="HOGENOM" id="CLU_1144096_0_0_1"/>
<accession>A0A0E0AQS0</accession>
<sequence length="243" mass="25297">MVEKNEPREQSGTRASILPPPLSFCSILSLFSPPLSAPLSRDGLALSPLLPLLLPPSAASLSLLVPHRQHRCQDALPPASGILVTTSLSAAPLSLPPPAASFPLLLPTLVTPLALPLGQAPSPPPTARVAGGRSGVGSGRALWAAEYRRRSSGRWVKVLEVELGHGLHAADLASAWTMAGGVDLGCKSGGCGWQVPWHGRGSAGGAPTAGPRPRCQRGKPPPSNLLGYKANWTETETKKFSHK</sequence>
<reference evidence="2" key="1">
    <citation type="submission" date="2015-04" db="UniProtKB">
        <authorList>
            <consortium name="EnsemblPlants"/>
        </authorList>
    </citation>
    <scope>IDENTIFICATION</scope>
</reference>
<dbReference type="Gramene" id="OGLUM08G02870.1">
    <property type="protein sequence ID" value="OGLUM08G02870.1"/>
    <property type="gene ID" value="OGLUM08G02870"/>
</dbReference>